<evidence type="ECO:0000259" key="1">
    <source>
        <dbReference type="Pfam" id="PF13490"/>
    </source>
</evidence>
<sequence>MFNLLKKVRDTLGCWFSAARGVSCEELVRLLIGYVDGTLPAEDRTRLDAHFKDCAHCLSMMRTYRQTIDLSRGVSNNSMPSEVRLRLQRFLKEKIQER</sequence>
<accession>A0A932M0C4</accession>
<evidence type="ECO:0000313" key="2">
    <source>
        <dbReference type="EMBL" id="MBI3014963.1"/>
    </source>
</evidence>
<dbReference type="InterPro" id="IPR041916">
    <property type="entry name" value="Anti_sigma_zinc_sf"/>
</dbReference>
<reference evidence="2" key="1">
    <citation type="submission" date="2020-07" db="EMBL/GenBank/DDBJ databases">
        <title>Huge and variable diversity of episymbiotic CPR bacteria and DPANN archaea in groundwater ecosystems.</title>
        <authorList>
            <person name="He C.Y."/>
            <person name="Keren R."/>
            <person name="Whittaker M."/>
            <person name="Farag I.F."/>
            <person name="Doudna J."/>
            <person name="Cate J.H.D."/>
            <person name="Banfield J.F."/>
        </authorList>
    </citation>
    <scope>NUCLEOTIDE SEQUENCE</scope>
    <source>
        <strain evidence="2">NC_groundwater_717_Ag_S-0.2um_59_8</strain>
    </source>
</reference>
<protein>
    <submittedName>
        <fullName evidence="2">Zf-HC2 domain-containing protein</fullName>
    </submittedName>
</protein>
<feature type="domain" description="Putative zinc-finger" evidence="1">
    <location>
        <begin position="24"/>
        <end position="57"/>
    </location>
</feature>
<dbReference type="EMBL" id="JACPSX010000149">
    <property type="protein sequence ID" value="MBI3014963.1"/>
    <property type="molecule type" value="Genomic_DNA"/>
</dbReference>
<name>A0A932M0C4_UNCTE</name>
<dbReference type="Gene3D" id="1.10.10.1320">
    <property type="entry name" value="Anti-sigma factor, zinc-finger domain"/>
    <property type="match status" value="1"/>
</dbReference>
<dbReference type="AlphaFoldDB" id="A0A932M0C4"/>
<evidence type="ECO:0000313" key="3">
    <source>
        <dbReference type="Proteomes" id="UP000741360"/>
    </source>
</evidence>
<dbReference type="InterPro" id="IPR027383">
    <property type="entry name" value="Znf_put"/>
</dbReference>
<comment type="caution">
    <text evidence="2">The sequence shown here is derived from an EMBL/GenBank/DDBJ whole genome shotgun (WGS) entry which is preliminary data.</text>
</comment>
<organism evidence="2 3">
    <name type="scientific">Tectimicrobiota bacterium</name>
    <dbReference type="NCBI Taxonomy" id="2528274"/>
    <lineage>
        <taxon>Bacteria</taxon>
        <taxon>Pseudomonadati</taxon>
        <taxon>Nitrospinota/Tectimicrobiota group</taxon>
        <taxon>Candidatus Tectimicrobiota</taxon>
    </lineage>
</organism>
<gene>
    <name evidence="2" type="ORF">HYY65_07900</name>
</gene>
<dbReference type="Proteomes" id="UP000741360">
    <property type="component" value="Unassembled WGS sequence"/>
</dbReference>
<proteinExistence type="predicted"/>
<dbReference type="Pfam" id="PF13490">
    <property type="entry name" value="zf-HC2"/>
    <property type="match status" value="1"/>
</dbReference>